<name>A0A3S9VZ60_9BACT</name>
<protein>
    <recommendedName>
        <fullName evidence="1">FAS1 domain-containing protein</fullName>
    </recommendedName>
</protein>
<dbReference type="RefSeq" id="WP_106625225.1">
    <property type="nucleotide sequence ID" value="NZ_CP032819.1"/>
</dbReference>
<feature type="domain" description="FAS1" evidence="1">
    <location>
        <begin position="34"/>
        <end position="199"/>
    </location>
</feature>
<dbReference type="Gene3D" id="2.30.180.10">
    <property type="entry name" value="FAS1 domain"/>
    <property type="match status" value="1"/>
</dbReference>
<gene>
    <name evidence="2" type="ORF">D8S85_01460</name>
</gene>
<evidence type="ECO:0000313" key="3">
    <source>
        <dbReference type="Proteomes" id="UP000270673"/>
    </source>
</evidence>
<sequence>MKTILFICITVTLLASCEKDYQHDTGLADAYHDCSMMDYLRSDHNNWDSIVVAIEYAGLTGIFEGTNPDYKEITFFGPTNMSIRKFFLEQTGEKIYQSIREIPVELVRNMILAYLVEGKKMKESFDYEIKGTLTGGTEVYSLNNVKLRVYRTQSEFNGIPDIGAEGLKIHAEISGQMADIASADIETNNGVVHSLSNRFTWVEL</sequence>
<evidence type="ECO:0000313" key="2">
    <source>
        <dbReference type="EMBL" id="AZS31835.1"/>
    </source>
</evidence>
<organism evidence="2 3">
    <name type="scientific">Butyricimonas faecalis</name>
    <dbReference type="NCBI Taxonomy" id="2093856"/>
    <lineage>
        <taxon>Bacteria</taxon>
        <taxon>Pseudomonadati</taxon>
        <taxon>Bacteroidota</taxon>
        <taxon>Bacteroidia</taxon>
        <taxon>Bacteroidales</taxon>
        <taxon>Odoribacteraceae</taxon>
        <taxon>Butyricimonas</taxon>
    </lineage>
</organism>
<reference evidence="2 3" key="1">
    <citation type="submission" date="2018-10" db="EMBL/GenBank/DDBJ databases">
        <title>Butyricimonas faecalis sp. nov., isolated from human faeces and emended description of the genus Butyricimonas.</title>
        <authorList>
            <person name="Le Roy T."/>
            <person name="Van der Smissen P."/>
            <person name="Paquot A."/>
            <person name="Delzenne N."/>
            <person name="Muccioli G."/>
            <person name="Collet J.-F."/>
            <person name="Cani P.D."/>
        </authorList>
    </citation>
    <scope>NUCLEOTIDE SEQUENCE [LARGE SCALE GENOMIC DNA]</scope>
    <source>
        <strain evidence="2 3">H184</strain>
    </source>
</reference>
<dbReference type="InterPro" id="IPR000782">
    <property type="entry name" value="FAS1_domain"/>
</dbReference>
<dbReference type="OrthoDB" id="1097608at2"/>
<dbReference type="SUPFAM" id="SSF82153">
    <property type="entry name" value="FAS1 domain"/>
    <property type="match status" value="1"/>
</dbReference>
<proteinExistence type="predicted"/>
<dbReference type="AlphaFoldDB" id="A0A3S9VZ60"/>
<dbReference type="EMBL" id="CP032819">
    <property type="protein sequence ID" value="AZS31835.1"/>
    <property type="molecule type" value="Genomic_DNA"/>
</dbReference>
<evidence type="ECO:0000259" key="1">
    <source>
        <dbReference type="PROSITE" id="PS50213"/>
    </source>
</evidence>
<dbReference type="Proteomes" id="UP000270673">
    <property type="component" value="Chromosome"/>
</dbReference>
<dbReference type="PROSITE" id="PS51257">
    <property type="entry name" value="PROKAR_LIPOPROTEIN"/>
    <property type="match status" value="1"/>
</dbReference>
<keyword evidence="3" id="KW-1185">Reference proteome</keyword>
<dbReference type="KEGG" id="buy:D8S85_01460"/>
<dbReference type="Pfam" id="PF02469">
    <property type="entry name" value="Fasciclin"/>
    <property type="match status" value="1"/>
</dbReference>
<accession>A0A3S9VZ60</accession>
<dbReference type="PROSITE" id="PS50213">
    <property type="entry name" value="FAS1"/>
    <property type="match status" value="1"/>
</dbReference>
<dbReference type="InterPro" id="IPR036378">
    <property type="entry name" value="FAS1_dom_sf"/>
</dbReference>